<dbReference type="Gene3D" id="3.90.1150.10">
    <property type="entry name" value="Aspartate Aminotransferase, domain 1"/>
    <property type="match status" value="1"/>
</dbReference>
<proteinExistence type="inferred from homology"/>
<gene>
    <name evidence="3" type="ORF">DXN05_02995</name>
</gene>
<comment type="caution">
    <text evidence="3">The sequence shown here is derived from an EMBL/GenBank/DDBJ whole genome shotgun (WGS) entry which is preliminary data.</text>
</comment>
<keyword evidence="2" id="KW-0663">Pyridoxal phosphate</keyword>
<keyword evidence="3" id="KW-0808">Transferase</keyword>
<keyword evidence="3" id="KW-0032">Aminotransferase</keyword>
<accession>A0A3E1NPU3</accession>
<sequence>MPGFEFFGAEERKEVNDVLETGIIMRYGFDGPRKGVYKSRELEQAICERLGSKHALLVSSGTAALTTAMAALGIGAGDEVIMPGFTFVASFEAVLSVGAVPVLVDIDETLTLNPEAVKKAITPKTKCIMPVHMCGSMADLDALQAIAKQHNLLLLEDACQSIGATYKGKALGTIGDAGTFSFDFVKTVTCGEGGAVLTNNSTVYENCDGFSDHGHDHKRGDDRGADEHPFLGYNYRISELHAAVGLAQFRKLDQFLELQRKNYGIWKEALGAIPEVSFRTVPDAAGDSCTFVSWFMPTGELMQAVLAELKAQNIAGGHMYWFNHNWHYIRKWDHLKTAKSLYPLNEAQQQALRALQQQDFSASDVIMSRCVSTAITLGLTEAQVKEKAGAVATAIKKVLQQQAVSA</sequence>
<name>A0A3E1NPU3_9BACT</name>
<evidence type="ECO:0000256" key="1">
    <source>
        <dbReference type="ARBA" id="ARBA00037999"/>
    </source>
</evidence>
<dbReference type="Pfam" id="PF01041">
    <property type="entry name" value="DegT_DnrJ_EryC1"/>
    <property type="match status" value="1"/>
</dbReference>
<dbReference type="InterPro" id="IPR000653">
    <property type="entry name" value="DegT/StrS_aminotransferase"/>
</dbReference>
<dbReference type="RefSeq" id="WP_116845711.1">
    <property type="nucleotide sequence ID" value="NZ_QTJU01000001.1"/>
</dbReference>
<dbReference type="GO" id="GO:0008483">
    <property type="term" value="F:transaminase activity"/>
    <property type="evidence" value="ECO:0007669"/>
    <property type="project" value="UniProtKB-KW"/>
</dbReference>
<dbReference type="GO" id="GO:0000271">
    <property type="term" value="P:polysaccharide biosynthetic process"/>
    <property type="evidence" value="ECO:0007669"/>
    <property type="project" value="TreeGrafter"/>
</dbReference>
<dbReference type="Gene3D" id="3.40.640.10">
    <property type="entry name" value="Type I PLP-dependent aspartate aminotransferase-like (Major domain)"/>
    <property type="match status" value="1"/>
</dbReference>
<dbReference type="PANTHER" id="PTHR30244:SF34">
    <property type="entry name" value="DTDP-4-AMINO-4,6-DIDEOXYGALACTOSE TRANSAMINASE"/>
    <property type="match status" value="1"/>
</dbReference>
<dbReference type="Proteomes" id="UP000261284">
    <property type="component" value="Unassembled WGS sequence"/>
</dbReference>
<dbReference type="InterPro" id="IPR015424">
    <property type="entry name" value="PyrdxlP-dep_Trfase"/>
</dbReference>
<reference evidence="3 4" key="1">
    <citation type="submission" date="2018-08" db="EMBL/GenBank/DDBJ databases">
        <title>Chitinophagaceae sp. K23C18032701, a novel bacterium isolated from forest soil.</title>
        <authorList>
            <person name="Wang C."/>
        </authorList>
    </citation>
    <scope>NUCLEOTIDE SEQUENCE [LARGE SCALE GENOMIC DNA]</scope>
    <source>
        <strain evidence="3 4">K23C18032701</strain>
    </source>
</reference>
<dbReference type="AlphaFoldDB" id="A0A3E1NPU3"/>
<organism evidence="3 4">
    <name type="scientific">Deminuibacter soli</name>
    <dbReference type="NCBI Taxonomy" id="2291815"/>
    <lineage>
        <taxon>Bacteria</taxon>
        <taxon>Pseudomonadati</taxon>
        <taxon>Bacteroidota</taxon>
        <taxon>Chitinophagia</taxon>
        <taxon>Chitinophagales</taxon>
        <taxon>Chitinophagaceae</taxon>
        <taxon>Deminuibacter</taxon>
    </lineage>
</organism>
<dbReference type="InterPro" id="IPR015422">
    <property type="entry name" value="PyrdxlP-dep_Trfase_small"/>
</dbReference>
<dbReference type="PANTHER" id="PTHR30244">
    <property type="entry name" value="TRANSAMINASE"/>
    <property type="match status" value="1"/>
</dbReference>
<evidence type="ECO:0000313" key="3">
    <source>
        <dbReference type="EMBL" id="RFM29955.1"/>
    </source>
</evidence>
<dbReference type="SUPFAM" id="SSF53383">
    <property type="entry name" value="PLP-dependent transferases"/>
    <property type="match status" value="1"/>
</dbReference>
<dbReference type="CDD" id="cd00616">
    <property type="entry name" value="AHBA_syn"/>
    <property type="match status" value="1"/>
</dbReference>
<protein>
    <submittedName>
        <fullName evidence="3">DegT/DnrJ/EryC1/StrS family aminotransferase</fullName>
    </submittedName>
</protein>
<comment type="similarity">
    <text evidence="1 2">Belongs to the DegT/DnrJ/EryC1 family.</text>
</comment>
<keyword evidence="4" id="KW-1185">Reference proteome</keyword>
<dbReference type="GO" id="GO:0030170">
    <property type="term" value="F:pyridoxal phosphate binding"/>
    <property type="evidence" value="ECO:0007669"/>
    <property type="project" value="TreeGrafter"/>
</dbReference>
<evidence type="ECO:0000256" key="2">
    <source>
        <dbReference type="RuleBase" id="RU004508"/>
    </source>
</evidence>
<evidence type="ECO:0000313" key="4">
    <source>
        <dbReference type="Proteomes" id="UP000261284"/>
    </source>
</evidence>
<dbReference type="InterPro" id="IPR015421">
    <property type="entry name" value="PyrdxlP-dep_Trfase_major"/>
</dbReference>
<dbReference type="EMBL" id="QTJU01000001">
    <property type="protein sequence ID" value="RFM29955.1"/>
    <property type="molecule type" value="Genomic_DNA"/>
</dbReference>
<dbReference type="OrthoDB" id="9804264at2"/>